<dbReference type="SUPFAM" id="SSF53474">
    <property type="entry name" value="alpha/beta-Hydrolases"/>
    <property type="match status" value="1"/>
</dbReference>
<feature type="domain" description="AB hydrolase-1" evidence="1">
    <location>
        <begin position="24"/>
        <end position="215"/>
    </location>
</feature>
<dbReference type="RefSeq" id="WP_132173295.1">
    <property type="nucleotide sequence ID" value="NZ_SMKX01000111.1"/>
</dbReference>
<dbReference type="PANTHER" id="PTHR43194">
    <property type="entry name" value="HYDROLASE ALPHA/BETA FOLD FAMILY"/>
    <property type="match status" value="1"/>
</dbReference>
<protein>
    <submittedName>
        <fullName evidence="2">Alpha/beta fold hydrolase</fullName>
    </submittedName>
</protein>
<dbReference type="EMBL" id="SMKX01000111">
    <property type="protein sequence ID" value="TDD51862.1"/>
    <property type="molecule type" value="Genomic_DNA"/>
</dbReference>
<dbReference type="InterPro" id="IPR050228">
    <property type="entry name" value="Carboxylesterase_BioH"/>
</dbReference>
<sequence>MSEVVLDRGDVQLRGTATGAGPTVLLLHAGGEERGVWAPVAAVLNQRGLRTFAFDLRGHGESSGEATSLQAIAEDVTAMIRYEPGPVVVVGASLGGLAAIGATASPGAVRRVAGLILVDVVPTSDSARARAWLDERGLRDEHGELVEDIFEHSAELLRAASTIEVPILLVRAGPTSPIADGDVDRFRGVCPALAIELIPESGHLIAHDAPDQLARLIGDRATAWLRPNE</sequence>
<dbReference type="OrthoDB" id="63519at2"/>
<gene>
    <name evidence="2" type="ORF">E1263_29640</name>
</gene>
<keyword evidence="3" id="KW-1185">Reference proteome</keyword>
<dbReference type="AlphaFoldDB" id="A0A4R4Z6U7"/>
<dbReference type="InterPro" id="IPR029058">
    <property type="entry name" value="AB_hydrolase_fold"/>
</dbReference>
<name>A0A4R4Z6U7_9ACTN</name>
<dbReference type="Pfam" id="PF12697">
    <property type="entry name" value="Abhydrolase_6"/>
    <property type="match status" value="1"/>
</dbReference>
<dbReference type="PANTHER" id="PTHR43194:SF2">
    <property type="entry name" value="PEROXISOMAL MEMBRANE PROTEIN LPX1"/>
    <property type="match status" value="1"/>
</dbReference>
<accession>A0A4R4Z6U7</accession>
<proteinExistence type="predicted"/>
<organism evidence="2 3">
    <name type="scientific">Kribbella antibiotica</name>
    <dbReference type="NCBI Taxonomy" id="190195"/>
    <lineage>
        <taxon>Bacteria</taxon>
        <taxon>Bacillati</taxon>
        <taxon>Actinomycetota</taxon>
        <taxon>Actinomycetes</taxon>
        <taxon>Propionibacteriales</taxon>
        <taxon>Kribbellaceae</taxon>
        <taxon>Kribbella</taxon>
    </lineage>
</organism>
<dbReference type="InterPro" id="IPR000073">
    <property type="entry name" value="AB_hydrolase_1"/>
</dbReference>
<evidence type="ECO:0000259" key="1">
    <source>
        <dbReference type="Pfam" id="PF12697"/>
    </source>
</evidence>
<evidence type="ECO:0000313" key="2">
    <source>
        <dbReference type="EMBL" id="TDD51862.1"/>
    </source>
</evidence>
<reference evidence="2 3" key="1">
    <citation type="submission" date="2019-03" db="EMBL/GenBank/DDBJ databases">
        <title>Draft genome sequences of novel Actinobacteria.</title>
        <authorList>
            <person name="Sahin N."/>
            <person name="Ay H."/>
            <person name="Saygin H."/>
        </authorList>
    </citation>
    <scope>NUCLEOTIDE SEQUENCE [LARGE SCALE GENOMIC DNA]</scope>
    <source>
        <strain evidence="2 3">JCM 13523</strain>
    </source>
</reference>
<keyword evidence="2" id="KW-0378">Hydrolase</keyword>
<evidence type="ECO:0000313" key="3">
    <source>
        <dbReference type="Proteomes" id="UP000295124"/>
    </source>
</evidence>
<dbReference type="Gene3D" id="3.40.50.1820">
    <property type="entry name" value="alpha/beta hydrolase"/>
    <property type="match status" value="1"/>
</dbReference>
<dbReference type="Proteomes" id="UP000295124">
    <property type="component" value="Unassembled WGS sequence"/>
</dbReference>
<comment type="caution">
    <text evidence="2">The sequence shown here is derived from an EMBL/GenBank/DDBJ whole genome shotgun (WGS) entry which is preliminary data.</text>
</comment>
<dbReference type="GO" id="GO:0016787">
    <property type="term" value="F:hydrolase activity"/>
    <property type="evidence" value="ECO:0007669"/>
    <property type="project" value="UniProtKB-KW"/>
</dbReference>